<dbReference type="Pfam" id="PF00072">
    <property type="entry name" value="Response_reg"/>
    <property type="match status" value="1"/>
</dbReference>
<gene>
    <name evidence="6" type="ORF">IC608_00845</name>
</gene>
<accession>A0A927IRQ1</accession>
<name>A0A927IRQ1_9HYPH</name>
<evidence type="ECO:0000313" key="7">
    <source>
        <dbReference type="Proteomes" id="UP000654108"/>
    </source>
</evidence>
<dbReference type="PROSITE" id="PS50110">
    <property type="entry name" value="RESPONSE_REGULATORY"/>
    <property type="match status" value="1"/>
</dbReference>
<keyword evidence="1 4" id="KW-0597">Phosphoprotein</keyword>
<keyword evidence="7" id="KW-1185">Reference proteome</keyword>
<reference evidence="6" key="1">
    <citation type="submission" date="2020-09" db="EMBL/GenBank/DDBJ databases">
        <title>Genome seq and assembly of Devosia sp.</title>
        <authorList>
            <person name="Chhetri G."/>
        </authorList>
    </citation>
    <scope>NUCLEOTIDE SEQUENCE</scope>
    <source>
        <strain evidence="6">PTR5</strain>
    </source>
</reference>
<keyword evidence="2" id="KW-0805">Transcription regulation</keyword>
<proteinExistence type="predicted"/>
<evidence type="ECO:0000256" key="2">
    <source>
        <dbReference type="ARBA" id="ARBA00023015"/>
    </source>
</evidence>
<organism evidence="6 7">
    <name type="scientific">Devosia oryzisoli</name>
    <dbReference type="NCBI Taxonomy" id="2774138"/>
    <lineage>
        <taxon>Bacteria</taxon>
        <taxon>Pseudomonadati</taxon>
        <taxon>Pseudomonadota</taxon>
        <taxon>Alphaproteobacteria</taxon>
        <taxon>Hyphomicrobiales</taxon>
        <taxon>Devosiaceae</taxon>
        <taxon>Devosia</taxon>
    </lineage>
</organism>
<dbReference type="EMBL" id="JACYFU010000001">
    <property type="protein sequence ID" value="MBD8064022.1"/>
    <property type="molecule type" value="Genomic_DNA"/>
</dbReference>
<sequence>MSSVSRILVAEDHAILLLDLVDQLGEHGYAVVPATTARSAAALLDRSIDAIVTDIEMPGDLTGLDLARYAARLRPDMPIVVVSGGVRPKPEDLPPNAVFLPKPYRLDDILAAMHRPARAHAA</sequence>
<evidence type="ECO:0000256" key="4">
    <source>
        <dbReference type="PROSITE-ProRule" id="PRU00169"/>
    </source>
</evidence>
<dbReference type="PANTHER" id="PTHR44591:SF3">
    <property type="entry name" value="RESPONSE REGULATORY DOMAIN-CONTAINING PROTEIN"/>
    <property type="match status" value="1"/>
</dbReference>
<comment type="caution">
    <text evidence="6">The sequence shown here is derived from an EMBL/GenBank/DDBJ whole genome shotgun (WGS) entry which is preliminary data.</text>
</comment>
<dbReference type="PANTHER" id="PTHR44591">
    <property type="entry name" value="STRESS RESPONSE REGULATOR PROTEIN 1"/>
    <property type="match status" value="1"/>
</dbReference>
<evidence type="ECO:0000313" key="6">
    <source>
        <dbReference type="EMBL" id="MBD8064022.1"/>
    </source>
</evidence>
<feature type="modified residue" description="4-aspartylphosphate" evidence="4">
    <location>
        <position position="54"/>
    </location>
</feature>
<dbReference type="Proteomes" id="UP000654108">
    <property type="component" value="Unassembled WGS sequence"/>
</dbReference>
<evidence type="ECO:0000256" key="3">
    <source>
        <dbReference type="ARBA" id="ARBA00023163"/>
    </source>
</evidence>
<feature type="domain" description="Response regulatory" evidence="5">
    <location>
        <begin position="6"/>
        <end position="117"/>
    </location>
</feature>
<dbReference type="SMART" id="SM00448">
    <property type="entry name" value="REC"/>
    <property type="match status" value="1"/>
</dbReference>
<evidence type="ECO:0000256" key="1">
    <source>
        <dbReference type="ARBA" id="ARBA00022553"/>
    </source>
</evidence>
<dbReference type="Gene3D" id="3.40.50.2300">
    <property type="match status" value="1"/>
</dbReference>
<dbReference type="RefSeq" id="WP_191772144.1">
    <property type="nucleotide sequence ID" value="NZ_JACYFU010000001.1"/>
</dbReference>
<evidence type="ECO:0000259" key="5">
    <source>
        <dbReference type="PROSITE" id="PS50110"/>
    </source>
</evidence>
<dbReference type="InterPro" id="IPR011006">
    <property type="entry name" value="CheY-like_superfamily"/>
</dbReference>
<dbReference type="AlphaFoldDB" id="A0A927IRQ1"/>
<dbReference type="InterPro" id="IPR050595">
    <property type="entry name" value="Bact_response_regulator"/>
</dbReference>
<dbReference type="InterPro" id="IPR001789">
    <property type="entry name" value="Sig_transdc_resp-reg_receiver"/>
</dbReference>
<protein>
    <submittedName>
        <fullName evidence="6">Response regulator</fullName>
    </submittedName>
</protein>
<dbReference type="GO" id="GO:0000160">
    <property type="term" value="P:phosphorelay signal transduction system"/>
    <property type="evidence" value="ECO:0007669"/>
    <property type="project" value="InterPro"/>
</dbReference>
<dbReference type="SUPFAM" id="SSF52172">
    <property type="entry name" value="CheY-like"/>
    <property type="match status" value="1"/>
</dbReference>
<keyword evidence="3" id="KW-0804">Transcription</keyword>